<dbReference type="InterPro" id="IPR001030">
    <property type="entry name" value="Acoase/IPM_deHydtase_lsu_aba"/>
</dbReference>
<dbReference type="GeneID" id="97282648"/>
<dbReference type="PRINTS" id="PR00415">
    <property type="entry name" value="ACONITASE"/>
</dbReference>
<dbReference type="NCBIfam" id="TIGR01343">
    <property type="entry name" value="hacA_fam"/>
    <property type="match status" value="1"/>
</dbReference>
<dbReference type="Proteomes" id="UP001622557">
    <property type="component" value="Chromosome"/>
</dbReference>
<organism evidence="7 8">
    <name type="scientific">Streptomyces achromogenes</name>
    <dbReference type="NCBI Taxonomy" id="67255"/>
    <lineage>
        <taxon>Bacteria</taxon>
        <taxon>Bacillati</taxon>
        <taxon>Actinomycetota</taxon>
        <taxon>Actinomycetes</taxon>
        <taxon>Kitasatosporales</taxon>
        <taxon>Streptomycetaceae</taxon>
        <taxon>Streptomyces</taxon>
    </lineage>
</organism>
<keyword evidence="8" id="KW-1185">Reference proteome</keyword>
<evidence type="ECO:0000259" key="6">
    <source>
        <dbReference type="Pfam" id="PF00330"/>
    </source>
</evidence>
<keyword evidence="5 7" id="KW-0456">Lyase</keyword>
<dbReference type="NCBIfam" id="NF001614">
    <property type="entry name" value="PRK00402.1"/>
    <property type="match status" value="1"/>
</dbReference>
<keyword evidence="3" id="KW-0408">Iron</keyword>
<evidence type="ECO:0000256" key="1">
    <source>
        <dbReference type="ARBA" id="ARBA00022485"/>
    </source>
</evidence>
<evidence type="ECO:0000256" key="5">
    <source>
        <dbReference type="ARBA" id="ARBA00023239"/>
    </source>
</evidence>
<evidence type="ECO:0000256" key="3">
    <source>
        <dbReference type="ARBA" id="ARBA00023004"/>
    </source>
</evidence>
<sequence length="418" mass="44899">MTHKIFARQAGRDHVESGEFIEARINMSFTHDPGIAVLTETFYNGFGRDAKVWDPSRVALFQDHLVPAKDPASRNLVKIMDEFAAEQGIQHYFPYGPNYGVSHTVLIEQGLTLPGELLVGNDSHTVTGGAFNALATGVGIVDMAAVLKTGRLWFSVPEVMQVSIDGRLKPDVQAMDIMLRLLSDIKMGGASGKAIEWAGSTIDDLTLDQRISLCNMVVEGGAMNGIMTLTPEVEKYLAEVAQRPYEAVTPDPDFAYERVVSYRAEDIEPMIALPHKPDNGVPLGEVVRKGIKVDQVYVGGCAGGKLEDIKIFADVVRGNRVAKGVQVVVVPATMQVYRAMTVQGITQDLVLAGVNVESPGCKACFGAHGAVLGDGDVCLATINRNFRGRMGSPNASVYLASSLTAGHTALHGFITDGK</sequence>
<keyword evidence="4" id="KW-0411">Iron-sulfur</keyword>
<evidence type="ECO:0000313" key="8">
    <source>
        <dbReference type="Proteomes" id="UP001622557"/>
    </source>
</evidence>
<accession>A0ABZ1KP36</accession>
<dbReference type="SUPFAM" id="SSF53732">
    <property type="entry name" value="Aconitase iron-sulfur domain"/>
    <property type="match status" value="1"/>
</dbReference>
<feature type="domain" description="Aconitase/3-isopropylmalate dehydratase large subunit alpha/beta/alpha" evidence="6">
    <location>
        <begin position="62"/>
        <end position="412"/>
    </location>
</feature>
<dbReference type="InterPro" id="IPR006251">
    <property type="entry name" value="Homoacnase/IPMdehydase_lsu"/>
</dbReference>
<keyword evidence="2" id="KW-0479">Metal-binding</keyword>
<dbReference type="PANTHER" id="PTHR43822">
    <property type="entry name" value="HOMOACONITASE, MITOCHONDRIAL-RELATED"/>
    <property type="match status" value="1"/>
</dbReference>
<dbReference type="InterPro" id="IPR036008">
    <property type="entry name" value="Aconitase_4Fe-4S_dom"/>
</dbReference>
<dbReference type="EMBL" id="CP108164">
    <property type="protein sequence ID" value="WTQ82345.1"/>
    <property type="molecule type" value="Genomic_DNA"/>
</dbReference>
<dbReference type="EC" id="4.2.1.33" evidence="7"/>
<dbReference type="InterPro" id="IPR050067">
    <property type="entry name" value="IPM_dehydratase_rel_enz"/>
</dbReference>
<dbReference type="Gene3D" id="3.30.499.10">
    <property type="entry name" value="Aconitase, domain 3"/>
    <property type="match status" value="2"/>
</dbReference>
<dbReference type="InterPro" id="IPR015931">
    <property type="entry name" value="Acnase/IPM_dHydase_lsu_aba_1/3"/>
</dbReference>
<proteinExistence type="predicted"/>
<evidence type="ECO:0000256" key="2">
    <source>
        <dbReference type="ARBA" id="ARBA00022723"/>
    </source>
</evidence>
<protein>
    <submittedName>
        <fullName evidence="7">Aconitase/3-isopropylmalate dehydratase large subunit family protein</fullName>
        <ecNumber evidence="7">4.2.1.33</ecNumber>
    </submittedName>
</protein>
<evidence type="ECO:0000256" key="4">
    <source>
        <dbReference type="ARBA" id="ARBA00023014"/>
    </source>
</evidence>
<gene>
    <name evidence="7" type="ORF">OG350_19460</name>
</gene>
<evidence type="ECO:0000313" key="7">
    <source>
        <dbReference type="EMBL" id="WTQ82345.1"/>
    </source>
</evidence>
<reference evidence="7 8" key="1">
    <citation type="submission" date="2022-10" db="EMBL/GenBank/DDBJ databases">
        <title>The complete genomes of actinobacterial strains from the NBC collection.</title>
        <authorList>
            <person name="Joergensen T.S."/>
            <person name="Alvarez Arevalo M."/>
            <person name="Sterndorff E.B."/>
            <person name="Faurdal D."/>
            <person name="Vuksanovic O."/>
            <person name="Mourched A.-S."/>
            <person name="Charusanti P."/>
            <person name="Shaw S."/>
            <person name="Blin K."/>
            <person name="Weber T."/>
        </authorList>
    </citation>
    <scope>NUCLEOTIDE SEQUENCE [LARGE SCALE GENOMIC DNA]</scope>
    <source>
        <strain evidence="7 8">NBC_00156</strain>
    </source>
</reference>
<name>A0ABZ1KP36_STRAH</name>
<dbReference type="Pfam" id="PF00330">
    <property type="entry name" value="Aconitase"/>
    <property type="match status" value="1"/>
</dbReference>
<dbReference type="GO" id="GO:0003861">
    <property type="term" value="F:3-isopropylmalate dehydratase activity"/>
    <property type="evidence" value="ECO:0007669"/>
    <property type="project" value="UniProtKB-EC"/>
</dbReference>
<dbReference type="PANTHER" id="PTHR43822:SF2">
    <property type="entry name" value="HOMOACONITASE, MITOCHONDRIAL"/>
    <property type="match status" value="1"/>
</dbReference>
<dbReference type="RefSeq" id="WP_391635930.1">
    <property type="nucleotide sequence ID" value="NZ_CP108164.1"/>
</dbReference>
<keyword evidence="1" id="KW-0004">4Fe-4S</keyword>